<protein>
    <recommendedName>
        <fullName evidence="5">ATP-binding protein</fullName>
    </recommendedName>
</protein>
<dbReference type="RefSeq" id="WP_111493469.1">
    <property type="nucleotide sequence ID" value="NZ_CP031264.1"/>
</dbReference>
<feature type="compositionally biased region" description="Low complexity" evidence="1">
    <location>
        <begin position="100"/>
        <end position="111"/>
    </location>
</feature>
<evidence type="ECO:0000313" key="4">
    <source>
        <dbReference type="Proteomes" id="UP000249340"/>
    </source>
</evidence>
<dbReference type="EMBL" id="CP031264">
    <property type="protein sequence ID" value="AXI77904.1"/>
    <property type="molecule type" value="Genomic_DNA"/>
</dbReference>
<evidence type="ECO:0000256" key="1">
    <source>
        <dbReference type="SAM" id="MobiDB-lite"/>
    </source>
</evidence>
<dbReference type="AlphaFoldDB" id="A0A345SVZ9"/>
<evidence type="ECO:0008006" key="5">
    <source>
        <dbReference type="Google" id="ProtNLM"/>
    </source>
</evidence>
<feature type="region of interest" description="Disordered" evidence="1">
    <location>
        <begin position="100"/>
        <end position="136"/>
    </location>
</feature>
<feature type="chain" id="PRO_5016864655" description="ATP-binding protein" evidence="2">
    <location>
        <begin position="29"/>
        <end position="153"/>
    </location>
</feature>
<proteinExistence type="predicted"/>
<feature type="signal peptide" evidence="2">
    <location>
        <begin position="1"/>
        <end position="28"/>
    </location>
</feature>
<evidence type="ECO:0000313" key="3">
    <source>
        <dbReference type="EMBL" id="AXI77904.1"/>
    </source>
</evidence>
<name>A0A345SVZ9_9ACTN</name>
<gene>
    <name evidence="3" type="ORF">C7M71_011110</name>
</gene>
<accession>A0A345SVZ9</accession>
<keyword evidence="4" id="KW-1185">Reference proteome</keyword>
<evidence type="ECO:0000256" key="2">
    <source>
        <dbReference type="SAM" id="SignalP"/>
    </source>
</evidence>
<reference evidence="4" key="1">
    <citation type="submission" date="2018-07" db="EMBL/GenBank/DDBJ databases">
        <title>Streptacidiphilus bronchialis DSM 106435 chromosome.</title>
        <authorList>
            <person name="Batra D."/>
            <person name="Gulvik C.A."/>
        </authorList>
    </citation>
    <scope>NUCLEOTIDE SEQUENCE [LARGE SCALE GENOMIC DNA]</scope>
    <source>
        <strain evidence="4">DSM 106435</strain>
    </source>
</reference>
<sequence>MKKAVLRTAGTAALGVAFAAAAAGTASAAAPAPLGGLAPLAAGGTLADAGRTVPLAEPVAQALGSLNPGTGTRAISEGVRTVQPTLTGVAYAAGHLAAPAPAAPAPQQQAPRNRAGGGPGGVSVSPSSHGNSFGGPLGQVLGALGGGGSVLGG</sequence>
<keyword evidence="2" id="KW-0732">Signal</keyword>
<dbReference type="Proteomes" id="UP000249340">
    <property type="component" value="Chromosome"/>
</dbReference>
<dbReference type="OrthoDB" id="10015183at2"/>
<feature type="compositionally biased region" description="Low complexity" evidence="1">
    <location>
        <begin position="122"/>
        <end position="131"/>
    </location>
</feature>
<organism evidence="3 4">
    <name type="scientific">Peterkaempfera bronchialis</name>
    <dbReference type="NCBI Taxonomy" id="2126346"/>
    <lineage>
        <taxon>Bacteria</taxon>
        <taxon>Bacillati</taxon>
        <taxon>Actinomycetota</taxon>
        <taxon>Actinomycetes</taxon>
        <taxon>Kitasatosporales</taxon>
        <taxon>Streptomycetaceae</taxon>
        <taxon>Peterkaempfera</taxon>
    </lineage>
</organism>
<dbReference type="KEGG" id="stri:C7M71_011110"/>